<sequence>MDHVDFLLVGGGLASATAAETLRLEGARGRIAIVAAEDALPYHRPPLATRLLRADEAPPPVPGPDFYAEHEVAVLRAARVLAVDPQRQVAATDRAGQIHYGKLLLATGANRRC</sequence>
<keyword evidence="7" id="KW-1185">Reference proteome</keyword>
<evidence type="ECO:0000256" key="4">
    <source>
        <dbReference type="ARBA" id="ARBA00023002"/>
    </source>
</evidence>
<accession>A0A1I1QFV2</accession>
<dbReference type="RefSeq" id="WP_091875496.1">
    <property type="nucleotide sequence ID" value="NZ_FOLD01000019.1"/>
</dbReference>
<evidence type="ECO:0000256" key="2">
    <source>
        <dbReference type="ARBA" id="ARBA00022630"/>
    </source>
</evidence>
<dbReference type="InterPro" id="IPR050446">
    <property type="entry name" value="FAD-oxidoreductase/Apoptosis"/>
</dbReference>
<dbReference type="SUPFAM" id="SSF51905">
    <property type="entry name" value="FAD/NAD(P)-binding domain"/>
    <property type="match status" value="1"/>
</dbReference>
<keyword evidence="3" id="KW-0274">FAD</keyword>
<dbReference type="PANTHER" id="PTHR43557:SF2">
    <property type="entry name" value="RIESKE DOMAIN-CONTAINING PROTEIN-RELATED"/>
    <property type="match status" value="1"/>
</dbReference>
<keyword evidence="4" id="KW-0560">Oxidoreductase</keyword>
<evidence type="ECO:0000256" key="3">
    <source>
        <dbReference type="ARBA" id="ARBA00022827"/>
    </source>
</evidence>
<organism evidence="6 7">
    <name type="scientific">Massilia yuzhufengensis</name>
    <dbReference type="NCBI Taxonomy" id="1164594"/>
    <lineage>
        <taxon>Bacteria</taxon>
        <taxon>Pseudomonadati</taxon>
        <taxon>Pseudomonadota</taxon>
        <taxon>Betaproteobacteria</taxon>
        <taxon>Burkholderiales</taxon>
        <taxon>Oxalobacteraceae</taxon>
        <taxon>Telluria group</taxon>
        <taxon>Massilia</taxon>
    </lineage>
</organism>
<dbReference type="GO" id="GO:0016651">
    <property type="term" value="F:oxidoreductase activity, acting on NAD(P)H"/>
    <property type="evidence" value="ECO:0007669"/>
    <property type="project" value="TreeGrafter"/>
</dbReference>
<dbReference type="GO" id="GO:0005737">
    <property type="term" value="C:cytoplasm"/>
    <property type="evidence" value="ECO:0007669"/>
    <property type="project" value="TreeGrafter"/>
</dbReference>
<dbReference type="EMBL" id="FOLD01000019">
    <property type="protein sequence ID" value="SFD20981.1"/>
    <property type="molecule type" value="Genomic_DNA"/>
</dbReference>
<dbReference type="Gene3D" id="3.50.50.60">
    <property type="entry name" value="FAD/NAD(P)-binding domain"/>
    <property type="match status" value="1"/>
</dbReference>
<dbReference type="Proteomes" id="UP000198639">
    <property type="component" value="Unassembled WGS sequence"/>
</dbReference>
<feature type="domain" description="FAD/NAD(P)-binding" evidence="5">
    <location>
        <begin position="5"/>
        <end position="112"/>
    </location>
</feature>
<keyword evidence="2" id="KW-0285">Flavoprotein</keyword>
<proteinExistence type="predicted"/>
<evidence type="ECO:0000256" key="1">
    <source>
        <dbReference type="ARBA" id="ARBA00001974"/>
    </source>
</evidence>
<evidence type="ECO:0000259" key="5">
    <source>
        <dbReference type="Pfam" id="PF07992"/>
    </source>
</evidence>
<evidence type="ECO:0000313" key="6">
    <source>
        <dbReference type="EMBL" id="SFD20981.1"/>
    </source>
</evidence>
<reference evidence="7" key="1">
    <citation type="submission" date="2016-10" db="EMBL/GenBank/DDBJ databases">
        <authorList>
            <person name="Varghese N."/>
            <person name="Submissions S."/>
        </authorList>
    </citation>
    <scope>NUCLEOTIDE SEQUENCE [LARGE SCALE GENOMIC DNA]</scope>
    <source>
        <strain evidence="7">CGMCC 1.12041</strain>
    </source>
</reference>
<gene>
    <name evidence="6" type="ORF">SAMN05216204_11920</name>
</gene>
<dbReference type="STRING" id="1164594.SAMN05216204_11920"/>
<dbReference type="AlphaFoldDB" id="A0A1I1QFV2"/>
<name>A0A1I1QFV2_9BURK</name>
<dbReference type="InterPro" id="IPR036188">
    <property type="entry name" value="FAD/NAD-bd_sf"/>
</dbReference>
<dbReference type="InterPro" id="IPR023753">
    <property type="entry name" value="FAD/NAD-binding_dom"/>
</dbReference>
<dbReference type="PANTHER" id="PTHR43557">
    <property type="entry name" value="APOPTOSIS-INDUCING FACTOR 1"/>
    <property type="match status" value="1"/>
</dbReference>
<protein>
    <submittedName>
        <fullName evidence="6">NTE family protein</fullName>
    </submittedName>
</protein>
<dbReference type="Pfam" id="PF07992">
    <property type="entry name" value="Pyr_redox_2"/>
    <property type="match status" value="1"/>
</dbReference>
<comment type="cofactor">
    <cofactor evidence="1">
        <name>FAD</name>
        <dbReference type="ChEBI" id="CHEBI:57692"/>
    </cofactor>
</comment>
<evidence type="ECO:0000313" key="7">
    <source>
        <dbReference type="Proteomes" id="UP000198639"/>
    </source>
</evidence>